<dbReference type="PANTHER" id="PTHR35848:SF9">
    <property type="entry name" value="SLL1358 PROTEIN"/>
    <property type="match status" value="1"/>
</dbReference>
<organism evidence="3 4">
    <name type="scientific">Natrinema altunense</name>
    <dbReference type="NCBI Taxonomy" id="222984"/>
    <lineage>
        <taxon>Archaea</taxon>
        <taxon>Methanobacteriati</taxon>
        <taxon>Methanobacteriota</taxon>
        <taxon>Stenosarchaea group</taxon>
        <taxon>Halobacteria</taxon>
        <taxon>Halobacteriales</taxon>
        <taxon>Natrialbaceae</taxon>
        <taxon>Natrinema</taxon>
    </lineage>
</organism>
<dbReference type="GO" id="GO:0046872">
    <property type="term" value="F:metal ion binding"/>
    <property type="evidence" value="ECO:0007669"/>
    <property type="project" value="UniProtKB-KW"/>
</dbReference>
<dbReference type="STRING" id="222984.GCA_000731985_03740"/>
<sequence length="114" mass="12567">MGYDTVAKTDPESVIDEEWGGMWFLKDDLGTEELGISVLELEPDGKGMEHDETDSGQEEVYYVVAGTIDIELSDADETVTLEADEAIRLDAAEPRQIHNRSDERAKLVLVGAPL</sequence>
<dbReference type="Gene3D" id="2.60.120.10">
    <property type="entry name" value="Jelly Rolls"/>
    <property type="match status" value="1"/>
</dbReference>
<proteinExistence type="predicted"/>
<dbReference type="Pfam" id="PF07883">
    <property type="entry name" value="Cupin_2"/>
    <property type="match status" value="1"/>
</dbReference>
<dbReference type="CDD" id="cd02208">
    <property type="entry name" value="cupin_RmlC-like"/>
    <property type="match status" value="1"/>
</dbReference>
<dbReference type="PANTHER" id="PTHR35848">
    <property type="entry name" value="OXALATE-BINDING PROTEIN"/>
    <property type="match status" value="1"/>
</dbReference>
<evidence type="ECO:0000256" key="1">
    <source>
        <dbReference type="ARBA" id="ARBA00022723"/>
    </source>
</evidence>
<gene>
    <name evidence="3" type="ORF">ELS17_08070</name>
</gene>
<reference evidence="3 4" key="1">
    <citation type="submission" date="2019-02" db="EMBL/GenBank/DDBJ databases">
        <title>Genome analysis provides insights into bioremediation potentialities and Haloocin production by Natrinema altunense strain 4.1R isolated from Chott Douz in Tunisian desert.</title>
        <authorList>
            <person name="Najjari A."/>
            <person name="Youssef N."/>
            <person name="Ben Dhia O."/>
            <person name="Ferjani R."/>
            <person name="El Hidri D."/>
            <person name="Ouzari H.I."/>
            <person name="Cherif A."/>
        </authorList>
    </citation>
    <scope>NUCLEOTIDE SEQUENCE [LARGE SCALE GENOMIC DNA]</scope>
    <source>
        <strain evidence="3 4">4.1R</strain>
    </source>
</reference>
<name>A0A482Y6D4_9EURY</name>
<protein>
    <submittedName>
        <fullName evidence="3">Cupin domain-containing protein</fullName>
    </submittedName>
</protein>
<dbReference type="EMBL" id="SHMR01000001">
    <property type="protein sequence ID" value="RZH69366.1"/>
    <property type="molecule type" value="Genomic_DNA"/>
</dbReference>
<dbReference type="RefSeq" id="WP_130170219.1">
    <property type="nucleotide sequence ID" value="NZ_SHMR01000001.1"/>
</dbReference>
<dbReference type="InterPro" id="IPR011051">
    <property type="entry name" value="RmlC_Cupin_sf"/>
</dbReference>
<dbReference type="Proteomes" id="UP000292704">
    <property type="component" value="Unassembled WGS sequence"/>
</dbReference>
<dbReference type="AlphaFoldDB" id="A0A482Y6D4"/>
<dbReference type="InterPro" id="IPR013096">
    <property type="entry name" value="Cupin_2"/>
</dbReference>
<comment type="caution">
    <text evidence="3">The sequence shown here is derived from an EMBL/GenBank/DDBJ whole genome shotgun (WGS) entry which is preliminary data.</text>
</comment>
<evidence type="ECO:0000313" key="3">
    <source>
        <dbReference type="EMBL" id="RZH69366.1"/>
    </source>
</evidence>
<accession>A0A482Y6D4</accession>
<feature type="domain" description="Cupin type-2" evidence="2">
    <location>
        <begin position="39"/>
        <end position="110"/>
    </location>
</feature>
<evidence type="ECO:0000313" key="4">
    <source>
        <dbReference type="Proteomes" id="UP000292704"/>
    </source>
</evidence>
<dbReference type="SUPFAM" id="SSF51182">
    <property type="entry name" value="RmlC-like cupins"/>
    <property type="match status" value="1"/>
</dbReference>
<dbReference type="OrthoDB" id="305577at2157"/>
<keyword evidence="1" id="KW-0479">Metal-binding</keyword>
<dbReference type="InterPro" id="IPR051610">
    <property type="entry name" value="GPI/OXD"/>
</dbReference>
<evidence type="ECO:0000259" key="2">
    <source>
        <dbReference type="Pfam" id="PF07883"/>
    </source>
</evidence>
<dbReference type="InterPro" id="IPR014710">
    <property type="entry name" value="RmlC-like_jellyroll"/>
</dbReference>